<evidence type="ECO:0000256" key="7">
    <source>
        <dbReference type="SAM" id="MobiDB-lite"/>
    </source>
</evidence>
<evidence type="ECO:0000256" key="4">
    <source>
        <dbReference type="ARBA" id="ARBA00022759"/>
    </source>
</evidence>
<evidence type="ECO:0000256" key="5">
    <source>
        <dbReference type="ARBA" id="ARBA00022801"/>
    </source>
</evidence>
<organism evidence="9 10">
    <name type="scientific">Mytilus galloprovincialis</name>
    <name type="common">Mediterranean mussel</name>
    <dbReference type="NCBI Taxonomy" id="29158"/>
    <lineage>
        <taxon>Eukaryota</taxon>
        <taxon>Metazoa</taxon>
        <taxon>Spiralia</taxon>
        <taxon>Lophotrochozoa</taxon>
        <taxon>Mollusca</taxon>
        <taxon>Bivalvia</taxon>
        <taxon>Autobranchia</taxon>
        <taxon>Pteriomorphia</taxon>
        <taxon>Mytilida</taxon>
        <taxon>Mytiloidea</taxon>
        <taxon>Mytilidae</taxon>
        <taxon>Mytilinae</taxon>
        <taxon>Mytilus</taxon>
    </lineage>
</organism>
<proteinExistence type="predicted"/>
<evidence type="ECO:0000256" key="3">
    <source>
        <dbReference type="ARBA" id="ARBA00022722"/>
    </source>
</evidence>
<evidence type="ECO:0000313" key="9">
    <source>
        <dbReference type="EMBL" id="VDH90768.1"/>
    </source>
</evidence>
<dbReference type="GO" id="GO:0003964">
    <property type="term" value="F:RNA-directed DNA polymerase activity"/>
    <property type="evidence" value="ECO:0007669"/>
    <property type="project" value="UniProtKB-KW"/>
</dbReference>
<feature type="compositionally biased region" description="Basic and acidic residues" evidence="7">
    <location>
        <begin position="296"/>
        <end position="309"/>
    </location>
</feature>
<name>A0A8B6BI51_MYTGA</name>
<keyword evidence="3" id="KW-0540">Nuclease</keyword>
<dbReference type="GO" id="GO:0004519">
    <property type="term" value="F:endonuclease activity"/>
    <property type="evidence" value="ECO:0007669"/>
    <property type="project" value="UniProtKB-KW"/>
</dbReference>
<dbReference type="Gene3D" id="3.30.70.270">
    <property type="match status" value="2"/>
</dbReference>
<dbReference type="EMBL" id="UYJE01000173">
    <property type="protein sequence ID" value="VDH90768.1"/>
    <property type="molecule type" value="Genomic_DNA"/>
</dbReference>
<keyword evidence="5" id="KW-0378">Hydrolase</keyword>
<dbReference type="Pfam" id="PF17917">
    <property type="entry name" value="RT_RNaseH"/>
    <property type="match status" value="1"/>
</dbReference>
<protein>
    <recommendedName>
        <fullName evidence="8">Reverse transcriptase RNase H-like domain-containing protein</fullName>
    </recommendedName>
</protein>
<keyword evidence="10" id="KW-1185">Reference proteome</keyword>
<dbReference type="PANTHER" id="PTHR37984">
    <property type="entry name" value="PROTEIN CBG26694"/>
    <property type="match status" value="1"/>
</dbReference>
<feature type="domain" description="Reverse transcriptase RNase H-like" evidence="8">
    <location>
        <begin position="176"/>
        <end position="216"/>
    </location>
</feature>
<dbReference type="InterPro" id="IPR041373">
    <property type="entry name" value="RT_RNaseH"/>
</dbReference>
<evidence type="ECO:0000256" key="2">
    <source>
        <dbReference type="ARBA" id="ARBA00022695"/>
    </source>
</evidence>
<comment type="caution">
    <text evidence="9">The sequence shown here is derived from an EMBL/GenBank/DDBJ whole genome shotgun (WGS) entry which is preliminary data.</text>
</comment>
<dbReference type="SUPFAM" id="SSF56672">
    <property type="entry name" value="DNA/RNA polymerases"/>
    <property type="match status" value="2"/>
</dbReference>
<accession>A0A8B6BI51</accession>
<gene>
    <name evidence="9" type="ORF">MGAL_10B013741</name>
</gene>
<dbReference type="InterPro" id="IPR043128">
    <property type="entry name" value="Rev_trsase/Diguanyl_cyclase"/>
</dbReference>
<feature type="region of interest" description="Disordered" evidence="7">
    <location>
        <begin position="296"/>
        <end position="359"/>
    </location>
</feature>
<keyword evidence="4" id="KW-0255">Endonuclease</keyword>
<evidence type="ECO:0000259" key="8">
    <source>
        <dbReference type="Pfam" id="PF17917"/>
    </source>
</evidence>
<dbReference type="Gene3D" id="3.10.10.10">
    <property type="entry name" value="HIV Type 1 Reverse Transcriptase, subunit A, domain 1"/>
    <property type="match status" value="1"/>
</dbReference>
<keyword evidence="2" id="KW-0548">Nucleotidyltransferase</keyword>
<evidence type="ECO:0000313" key="10">
    <source>
        <dbReference type="Proteomes" id="UP000596742"/>
    </source>
</evidence>
<evidence type="ECO:0000256" key="1">
    <source>
        <dbReference type="ARBA" id="ARBA00022679"/>
    </source>
</evidence>
<dbReference type="OrthoDB" id="10030726at2759"/>
<feature type="compositionally biased region" description="Basic and acidic residues" evidence="7">
    <location>
        <begin position="345"/>
        <end position="359"/>
    </location>
</feature>
<keyword evidence="1" id="KW-0808">Transferase</keyword>
<dbReference type="PANTHER" id="PTHR37984:SF5">
    <property type="entry name" value="PROTEIN NYNRIN-LIKE"/>
    <property type="match status" value="1"/>
</dbReference>
<dbReference type="Proteomes" id="UP000596742">
    <property type="component" value="Unassembled WGS sequence"/>
</dbReference>
<evidence type="ECO:0000256" key="6">
    <source>
        <dbReference type="ARBA" id="ARBA00022918"/>
    </source>
</evidence>
<dbReference type="AlphaFoldDB" id="A0A8B6BI51"/>
<dbReference type="InterPro" id="IPR043502">
    <property type="entry name" value="DNA/RNA_pol_sf"/>
</dbReference>
<keyword evidence="6" id="KW-0695">RNA-directed DNA polymerase</keyword>
<feature type="compositionally biased region" description="Basic and acidic residues" evidence="7">
    <location>
        <begin position="324"/>
        <end position="336"/>
    </location>
</feature>
<dbReference type="GO" id="GO:0016787">
    <property type="term" value="F:hydrolase activity"/>
    <property type="evidence" value="ECO:0007669"/>
    <property type="project" value="UniProtKB-KW"/>
</dbReference>
<dbReference type="InterPro" id="IPR050951">
    <property type="entry name" value="Retrovirus_Pol_polyprotein"/>
</dbReference>
<reference evidence="9" key="1">
    <citation type="submission" date="2018-11" db="EMBL/GenBank/DDBJ databases">
        <authorList>
            <person name="Alioto T."/>
            <person name="Alioto T."/>
        </authorList>
    </citation>
    <scope>NUCLEOTIDE SEQUENCE</scope>
</reference>
<sequence length="359" mass="41343">MLEREVIRPSSSPWSSPIVLVEKKDNSTRFCVDFRNVNEITKKDPYPIPCIADTFDTLSGSRFFSCVDMANDRGRRGRQGKIRHSQKGLASYYRRFIKGFSLICSPLHKLLLGEETFVCSKDCSEGVEILKSSLTRAPILSYPSLEETLIFDTDGIMQVGTALEQSFHSYITRLKKHYLLGKKFQVRTDHKALPLLWNFKEPEDQIARWQAYLSEFDMEIVHRKGSNHNNEDGMSRRPIAQLKIEERDDGLISDSGFCQAVCVGDQFDWKKAQLKDVRLKLIQDLKTASNNNQLWRKDHDDSVDERVDSDSENINSEVEEDGDGEVHVRPQIERRPPAYLQDFETDMKTLEQGHESVSF</sequence>